<reference evidence="3" key="1">
    <citation type="submission" date="2023-11" db="EMBL/GenBank/DDBJ databases">
        <authorList>
            <person name="De Vega J J."/>
            <person name="De Vega J J."/>
        </authorList>
    </citation>
    <scope>NUCLEOTIDE SEQUENCE</scope>
</reference>
<accession>A0AAD2JWX3</accession>
<dbReference type="AlphaFoldDB" id="A0AAD2JWX3"/>
<dbReference type="PANTHER" id="PTHR35870">
    <property type="entry name" value="PROTEIN, PUTATIVE (AFU_ORTHOLOGUE AFUA_5G03330)-RELATED"/>
    <property type="match status" value="1"/>
</dbReference>
<evidence type="ECO:0000313" key="4">
    <source>
        <dbReference type="Proteomes" id="UP001295794"/>
    </source>
</evidence>
<name>A0AAD2JWX3_9AGAR</name>
<gene>
    <name evidence="3" type="ORF">MYCIT1_LOCUS8250</name>
</gene>
<evidence type="ECO:0000256" key="1">
    <source>
        <dbReference type="ARBA" id="ARBA00023002"/>
    </source>
</evidence>
<comment type="caution">
    <text evidence="3">The sequence shown here is derived from an EMBL/GenBank/DDBJ whole genome shotgun (WGS) entry which is preliminary data.</text>
</comment>
<keyword evidence="1" id="KW-0560">Oxidoreductase</keyword>
<dbReference type="EMBL" id="CAVNYO010000109">
    <property type="protein sequence ID" value="CAK5266484.1"/>
    <property type="molecule type" value="Genomic_DNA"/>
</dbReference>
<dbReference type="Proteomes" id="UP001295794">
    <property type="component" value="Unassembled WGS sequence"/>
</dbReference>
<feature type="region of interest" description="Disordered" evidence="2">
    <location>
        <begin position="205"/>
        <end position="228"/>
    </location>
</feature>
<organism evidence="3 4">
    <name type="scientific">Mycena citricolor</name>
    <dbReference type="NCBI Taxonomy" id="2018698"/>
    <lineage>
        <taxon>Eukaryota</taxon>
        <taxon>Fungi</taxon>
        <taxon>Dikarya</taxon>
        <taxon>Basidiomycota</taxon>
        <taxon>Agaricomycotina</taxon>
        <taxon>Agaricomycetes</taxon>
        <taxon>Agaricomycetidae</taxon>
        <taxon>Agaricales</taxon>
        <taxon>Marasmiineae</taxon>
        <taxon>Mycenaceae</taxon>
        <taxon>Mycena</taxon>
    </lineage>
</organism>
<sequence>MGGSPQLLEEIYALEARDRRPLGLPGPPLDDGRWLSRLGDRSAYTIYLVFFKEKIARHGVTKPLEDCLMAPDANFNGASMFGRLFGGAMHPLIHIGFGVELGRDSLVAQGLAMCAGTEGDFSSVVADHWSTAMPKVPDVPTQGVTLFSILRQMYESPDLLSLLPYVPNDANGAGFYKLCDSRTRTHALRGFVLAGDAARLLPHAHAHQRNRPAPPAPCAAAETPQGPAAAGIRPRLRTVGHRARAAPCQPLAADVVPNLPVPAGLKTSTATDPWAQLITNALQDFDSHVVKTVRALYSGHIHFGKVAAGQVVGAFDESGRETHPGLSKLDGTAWIRAAGITCSALGWMGFGEEAGRWDRSVLGLNAAWE</sequence>
<dbReference type="Pfam" id="PF14027">
    <property type="entry name" value="Questin_oxidase"/>
    <property type="match status" value="1"/>
</dbReference>
<protein>
    <submittedName>
        <fullName evidence="3">Uncharacterized protein</fullName>
    </submittedName>
</protein>
<evidence type="ECO:0000313" key="3">
    <source>
        <dbReference type="EMBL" id="CAK5266484.1"/>
    </source>
</evidence>
<dbReference type="PANTHER" id="PTHR35870:SF1">
    <property type="entry name" value="PROTEIN, PUTATIVE (AFU_ORTHOLOGUE AFUA_5G03330)-RELATED"/>
    <property type="match status" value="1"/>
</dbReference>
<keyword evidence="4" id="KW-1185">Reference proteome</keyword>
<evidence type="ECO:0000256" key="2">
    <source>
        <dbReference type="SAM" id="MobiDB-lite"/>
    </source>
</evidence>
<dbReference type="GO" id="GO:0016491">
    <property type="term" value="F:oxidoreductase activity"/>
    <property type="evidence" value="ECO:0007669"/>
    <property type="project" value="UniProtKB-KW"/>
</dbReference>
<dbReference type="InterPro" id="IPR025337">
    <property type="entry name" value="Questin_oxidase-like"/>
</dbReference>
<proteinExistence type="predicted"/>
<feature type="compositionally biased region" description="Low complexity" evidence="2">
    <location>
        <begin position="218"/>
        <end position="228"/>
    </location>
</feature>